<evidence type="ECO:0000313" key="2">
    <source>
        <dbReference type="EMBL" id="SMH42963.1"/>
    </source>
</evidence>
<dbReference type="EMBL" id="FXBN01000003">
    <property type="protein sequence ID" value="SMH42963.1"/>
    <property type="molecule type" value="Genomic_DNA"/>
</dbReference>
<dbReference type="Pfam" id="PF09897">
    <property type="entry name" value="DUF2124"/>
    <property type="match status" value="1"/>
</dbReference>
<dbReference type="InterPro" id="IPR009183">
    <property type="entry name" value="UCP004962"/>
</dbReference>
<dbReference type="OrthoDB" id="64681at2157"/>
<gene>
    <name evidence="1" type="ORF">EFE41_03955</name>
    <name evidence="2" type="ORF">SAMN06264941_1880</name>
</gene>
<dbReference type="PIRSF" id="PIRSF004962">
    <property type="entry name" value="UCP004962"/>
    <property type="match status" value="1"/>
</dbReference>
<reference evidence="2" key="1">
    <citation type="submission" date="2017-04" db="EMBL/GenBank/DDBJ databases">
        <authorList>
            <person name="Afonso C.L."/>
            <person name="Miller P.J."/>
            <person name="Scott M.A."/>
            <person name="Spackman E."/>
            <person name="Goraichik I."/>
            <person name="Dimitrov K.M."/>
            <person name="Suarez D.L."/>
            <person name="Swayne D.E."/>
        </authorList>
    </citation>
    <scope>NUCLEOTIDE SEQUENCE [LARGE SCALE GENOMIC DNA]</scope>
    <source>
        <strain evidence="2">FDF-1</strain>
    </source>
</reference>
<accession>A0A1X7NYR4</accession>
<name>A0A1X7NYR4_9EURY</name>
<reference evidence="1 4" key="3">
    <citation type="submission" date="2018-10" db="EMBL/GenBank/DDBJ databases">
        <title>Cultivation of a novel Methanohalophilus strain from Kebrit Deep of the Red Sea and a genomic comparison of members of the genus Methanohalophilus.</title>
        <authorList>
            <person name="Guan Y."/>
            <person name="Ngugi D.K."/>
            <person name="Stingl U."/>
        </authorList>
    </citation>
    <scope>NUCLEOTIDE SEQUENCE [LARGE SCALE GENOMIC DNA]</scope>
    <source>
        <strain evidence="1 4">DSM 7471</strain>
    </source>
</reference>
<dbReference type="RefSeq" id="WP_072362069.1">
    <property type="nucleotide sequence ID" value="NZ_FXBN01000003.1"/>
</dbReference>
<dbReference type="AlphaFoldDB" id="A0A1X7NYR4"/>
<dbReference type="EMBL" id="RJJH01000004">
    <property type="protein sequence ID" value="RNI12166.1"/>
    <property type="molecule type" value="Genomic_DNA"/>
</dbReference>
<protein>
    <submittedName>
        <fullName evidence="1">DUF2124 domain-containing protein</fullName>
    </submittedName>
</protein>
<dbReference type="Proteomes" id="UP000278252">
    <property type="component" value="Unassembled WGS sequence"/>
</dbReference>
<evidence type="ECO:0000313" key="1">
    <source>
        <dbReference type="EMBL" id="RNI12166.1"/>
    </source>
</evidence>
<evidence type="ECO:0000313" key="4">
    <source>
        <dbReference type="Proteomes" id="UP000278252"/>
    </source>
</evidence>
<evidence type="ECO:0000313" key="3">
    <source>
        <dbReference type="Proteomes" id="UP000193969"/>
    </source>
</evidence>
<proteinExistence type="predicted"/>
<reference evidence="3" key="2">
    <citation type="submission" date="2017-04" db="EMBL/GenBank/DDBJ databases">
        <authorList>
            <person name="Varghese N."/>
            <person name="Submissions S."/>
        </authorList>
    </citation>
    <scope>NUCLEOTIDE SEQUENCE [LARGE SCALE GENOMIC DNA]</scope>
    <source>
        <strain evidence="3">FDF-1</strain>
    </source>
</reference>
<sequence>MEIIEKSEGIGALLKSFASLAKESQKIIFIGTPGFCTPFAEIAAYSLRKSSKQMGFIANTDIEKAKQLIPTDMGMQLGDTIDYHADTIVLLGGLAMPKIGVEPEELKTTLESIYEGSQKKLLIGICFQSIFEKQGWNDALDFDYIIDSDMSVSLKKT</sequence>
<dbReference type="Proteomes" id="UP000193969">
    <property type="component" value="Unassembled WGS sequence"/>
</dbReference>
<keyword evidence="3" id="KW-1185">Reference proteome</keyword>
<dbReference type="Gene3D" id="3.40.50.2300">
    <property type="match status" value="1"/>
</dbReference>
<organism evidence="2 3">
    <name type="scientific">Methanohalophilus portucalensis FDF-1</name>
    <dbReference type="NCBI Taxonomy" id="523843"/>
    <lineage>
        <taxon>Archaea</taxon>
        <taxon>Methanobacteriati</taxon>
        <taxon>Methanobacteriota</taxon>
        <taxon>Stenosarchaea group</taxon>
        <taxon>Methanomicrobia</taxon>
        <taxon>Methanosarcinales</taxon>
        <taxon>Methanosarcinaceae</taxon>
        <taxon>Methanohalophilus</taxon>
    </lineage>
</organism>